<dbReference type="AlphaFoldDB" id="A0A4R3VBB0"/>
<name>A0A4R3VBB0_9BURK</name>
<evidence type="ECO:0000313" key="3">
    <source>
        <dbReference type="EMBL" id="TCV01341.1"/>
    </source>
</evidence>
<keyword evidence="3" id="KW-0808">Transferase</keyword>
<protein>
    <submittedName>
        <fullName evidence="3">Methyltransferase family protein</fullName>
    </submittedName>
</protein>
<feature type="region of interest" description="Disordered" evidence="1">
    <location>
        <begin position="235"/>
        <end position="263"/>
    </location>
</feature>
<dbReference type="RefSeq" id="WP_243650739.1">
    <property type="nucleotide sequence ID" value="NZ_JBHRVM010000001.1"/>
</dbReference>
<dbReference type="GO" id="GO:0032259">
    <property type="term" value="P:methylation"/>
    <property type="evidence" value="ECO:0007669"/>
    <property type="project" value="UniProtKB-KW"/>
</dbReference>
<dbReference type="Pfam" id="PF08241">
    <property type="entry name" value="Methyltransf_11"/>
    <property type="match status" value="1"/>
</dbReference>
<reference evidence="3 4" key="1">
    <citation type="submission" date="2019-03" db="EMBL/GenBank/DDBJ databases">
        <title>Genomic Encyclopedia of Type Strains, Phase IV (KMG-IV): sequencing the most valuable type-strain genomes for metagenomic binning, comparative biology and taxonomic classification.</title>
        <authorList>
            <person name="Goeker M."/>
        </authorList>
    </citation>
    <scope>NUCLEOTIDE SEQUENCE [LARGE SCALE GENOMIC DNA]</scope>
    <source>
        <strain evidence="3 4">DSM 100048</strain>
    </source>
</reference>
<proteinExistence type="predicted"/>
<keyword evidence="4" id="KW-1185">Reference proteome</keyword>
<dbReference type="GO" id="GO:0008757">
    <property type="term" value="F:S-adenosylmethionine-dependent methyltransferase activity"/>
    <property type="evidence" value="ECO:0007669"/>
    <property type="project" value="InterPro"/>
</dbReference>
<evidence type="ECO:0000313" key="4">
    <source>
        <dbReference type="Proteomes" id="UP000294692"/>
    </source>
</evidence>
<dbReference type="InterPro" id="IPR029063">
    <property type="entry name" value="SAM-dependent_MTases_sf"/>
</dbReference>
<sequence>MALDQSTIVELAQWLQSPAGRYVRRWEQAQVDAMVANVFGYHAIQIGLPEWDLLSANRMPFKARTHQESSPGNRAAGVSLVLEPENLPFDSDSVDLLVMPHVLECSSSPHQILREAERVLVPEGRLVMTGFNPWSLWGLRESIPGLDPLLPSPVHQQVSVARLKDWCKLLQLEIDRGRFGCYAPLCQTQKWLERWAFMEHAGDRWWPVCGAAYAVSAVKRVAGMRLVAPAWKRKRKRRERRQAAVASRQAHESGDAAGRQGAAIAATSTERAMEIIQHESGSRV</sequence>
<gene>
    <name evidence="3" type="ORF">EV686_10249</name>
</gene>
<dbReference type="InterPro" id="IPR013216">
    <property type="entry name" value="Methyltransf_11"/>
</dbReference>
<organism evidence="3 4">
    <name type="scientific">Paracandidimonas soli</name>
    <dbReference type="NCBI Taxonomy" id="1917182"/>
    <lineage>
        <taxon>Bacteria</taxon>
        <taxon>Pseudomonadati</taxon>
        <taxon>Pseudomonadota</taxon>
        <taxon>Betaproteobacteria</taxon>
        <taxon>Burkholderiales</taxon>
        <taxon>Alcaligenaceae</taxon>
        <taxon>Paracandidimonas</taxon>
    </lineage>
</organism>
<dbReference type="EMBL" id="SMBX01000002">
    <property type="protein sequence ID" value="TCV01341.1"/>
    <property type="molecule type" value="Genomic_DNA"/>
</dbReference>
<accession>A0A4R3VBB0</accession>
<comment type="caution">
    <text evidence="3">The sequence shown here is derived from an EMBL/GenBank/DDBJ whole genome shotgun (WGS) entry which is preliminary data.</text>
</comment>
<feature type="domain" description="Methyltransferase type 11" evidence="2">
    <location>
        <begin position="80"/>
        <end position="128"/>
    </location>
</feature>
<dbReference type="CDD" id="cd02440">
    <property type="entry name" value="AdoMet_MTases"/>
    <property type="match status" value="1"/>
</dbReference>
<evidence type="ECO:0000256" key="1">
    <source>
        <dbReference type="SAM" id="MobiDB-lite"/>
    </source>
</evidence>
<keyword evidence="3" id="KW-0489">Methyltransferase</keyword>
<dbReference type="SUPFAM" id="SSF53335">
    <property type="entry name" value="S-adenosyl-L-methionine-dependent methyltransferases"/>
    <property type="match status" value="1"/>
</dbReference>
<dbReference type="Gene3D" id="3.40.50.150">
    <property type="entry name" value="Vaccinia Virus protein VP39"/>
    <property type="match status" value="1"/>
</dbReference>
<evidence type="ECO:0000259" key="2">
    <source>
        <dbReference type="Pfam" id="PF08241"/>
    </source>
</evidence>
<dbReference type="Proteomes" id="UP000294692">
    <property type="component" value="Unassembled WGS sequence"/>
</dbReference>